<gene>
    <name evidence="1" type="ORF">TCARB_0141</name>
</gene>
<organism evidence="1 2">
    <name type="scientific">Thermofilum adornatum 1505</name>
    <dbReference type="NCBI Taxonomy" id="697581"/>
    <lineage>
        <taxon>Archaea</taxon>
        <taxon>Thermoproteota</taxon>
        <taxon>Thermoprotei</taxon>
        <taxon>Thermofilales</taxon>
        <taxon>Thermofilaceae</taxon>
        <taxon>Thermofilum</taxon>
    </lineage>
</organism>
<sequence>MKMTSEATISRPLSFQYDTGSWVFRLLVFVDISFQLIPVEKPFICVAYERRGLRYGGERNT</sequence>
<dbReference type="STRING" id="697581.TCARB_0141"/>
<dbReference type="AlphaFoldDB" id="A0A3G1A4B4"/>
<dbReference type="Proteomes" id="UP000266720">
    <property type="component" value="Chromosome"/>
</dbReference>
<reference evidence="2" key="1">
    <citation type="book" date="2010" name="EXTREMOPHILES" publisher="0:0-0">
        <title>Complete genome sequences of ten hyperthermophilic archaea reveal their metabolic capabilities and possible ecological roles.</title>
        <editorList>
            <person name="?"/>
        </editorList>
        <authorList>
            <person name="Ravin N.V."/>
            <person name="Mardanov A.V."/>
            <person name="Bonch-Osmolovskaya E.A."/>
            <person name="Skryabin K.G."/>
        </authorList>
    </citation>
    <scope>NUCLEOTIDE SEQUENCE [LARGE SCALE GENOMIC DNA]</scope>
    <source>
        <strain evidence="2">1505</strain>
    </source>
</reference>
<dbReference type="EMBL" id="CP007493">
    <property type="protein sequence ID" value="AJB41219.1"/>
    <property type="molecule type" value="Genomic_DNA"/>
</dbReference>
<evidence type="ECO:0000313" key="2">
    <source>
        <dbReference type="Proteomes" id="UP000266720"/>
    </source>
</evidence>
<accession>A0A3G1A4B4</accession>
<evidence type="ECO:0000313" key="1">
    <source>
        <dbReference type="EMBL" id="AJB41219.1"/>
    </source>
</evidence>
<dbReference type="KEGG" id="tcb:TCARB_0141"/>
<protein>
    <submittedName>
        <fullName evidence="1">Uncharacterized protein</fullName>
    </submittedName>
</protein>
<proteinExistence type="predicted"/>
<name>A0A3G1A4B4_9CREN</name>